<sequence>MLKRLLTYPSLKAPLLTLGSVLAVSLLLLYWLGTPAEEEQIPPSDQEVMAALEATDFHNALIPPLSPPPDWDQYTLQQGDRLSHLWQQKWHLPLGTLYQLLDQEGASHLNRIHPGQHIEWLASRDGQLLVLRVWRNRAEGVEWQREAQGFSFNELSTQREVRLLRLEGTLNGVLSNSLREMPEIAGQEGAIAAALDRHLPLRRDARDGDTFSLLIEQEWLTGDPSPYSTRLLAFDYSGQRMQIRAARHQGDGRFYTPEGESLIPPFNRIPLVQRYRISSHFNLSRRHPITGRVTPHHGTDFATPTGTTVVSPADGRVVRRGWHPFGGNYLVIDHGQGYTTRYLHLHRFLVNRGDSVKRGQRIAQTGNTGRSTGPHLHYELHINGRPVDAMRVELPSVERLDNEDLEDFKKHSEKLFAGLDNQLMLEELALLLPRQNN</sequence>
<keyword evidence="13" id="KW-1185">Reference proteome</keyword>
<accession>A0A1I1EZB9</accession>
<organism evidence="12 13">
    <name type="scientific">Marinospirillum celere</name>
    <dbReference type="NCBI Taxonomy" id="1122252"/>
    <lineage>
        <taxon>Bacteria</taxon>
        <taxon>Pseudomonadati</taxon>
        <taxon>Pseudomonadota</taxon>
        <taxon>Gammaproteobacteria</taxon>
        <taxon>Oceanospirillales</taxon>
        <taxon>Oceanospirillaceae</taxon>
        <taxon>Marinospirillum</taxon>
    </lineage>
</organism>
<evidence type="ECO:0000313" key="12">
    <source>
        <dbReference type="EMBL" id="SFB90270.1"/>
    </source>
</evidence>
<keyword evidence="6" id="KW-0862">Zinc</keyword>
<keyword evidence="3" id="KW-0645">Protease</keyword>
<dbReference type="OrthoDB" id="9805070at2"/>
<evidence type="ECO:0000259" key="11">
    <source>
        <dbReference type="Pfam" id="PF19425"/>
    </source>
</evidence>
<dbReference type="Gene3D" id="2.70.70.10">
    <property type="entry name" value="Glucose Permease (Domain IIA)"/>
    <property type="match status" value="1"/>
</dbReference>
<dbReference type="GO" id="GO:0042834">
    <property type="term" value="F:peptidoglycan binding"/>
    <property type="evidence" value="ECO:0007669"/>
    <property type="project" value="InterPro"/>
</dbReference>
<keyword evidence="5" id="KW-0378">Hydrolase</keyword>
<dbReference type="Pfam" id="PF01551">
    <property type="entry name" value="Peptidase_M23"/>
    <property type="match status" value="1"/>
</dbReference>
<reference evidence="12 13" key="1">
    <citation type="submission" date="2016-10" db="EMBL/GenBank/DDBJ databases">
        <authorList>
            <person name="de Groot N.N."/>
        </authorList>
    </citation>
    <scope>NUCLEOTIDE SEQUENCE [LARGE SCALE GENOMIC DNA]</scope>
    <source>
        <strain evidence="12 13">DSM 18438</strain>
    </source>
</reference>
<name>A0A1I1EZB9_9GAMM</name>
<dbReference type="Gene3D" id="3.10.450.350">
    <property type="match status" value="2"/>
</dbReference>
<keyword evidence="8" id="KW-0472">Membrane</keyword>
<keyword evidence="4" id="KW-0479">Metal-binding</keyword>
<feature type="transmembrane region" description="Helical" evidence="8">
    <location>
        <begin position="12"/>
        <end position="33"/>
    </location>
</feature>
<dbReference type="STRING" id="1122252.SAMN05660443_0833"/>
<dbReference type="GO" id="GO:0046872">
    <property type="term" value="F:metal ion binding"/>
    <property type="evidence" value="ECO:0007669"/>
    <property type="project" value="UniProtKB-KW"/>
</dbReference>
<dbReference type="FunFam" id="2.70.70.10:FF:000002">
    <property type="entry name" value="Murein DD-endopeptidase MepM"/>
    <property type="match status" value="1"/>
</dbReference>
<evidence type="ECO:0000256" key="7">
    <source>
        <dbReference type="ARBA" id="ARBA00023049"/>
    </source>
</evidence>
<keyword evidence="8" id="KW-1133">Transmembrane helix</keyword>
<proteinExistence type="predicted"/>
<keyword evidence="8" id="KW-0812">Transmembrane</keyword>
<dbReference type="InterPro" id="IPR016047">
    <property type="entry name" value="M23ase_b-sheet_dom"/>
</dbReference>
<dbReference type="Pfam" id="PF04225">
    <property type="entry name" value="LysM_OapA"/>
    <property type="match status" value="1"/>
</dbReference>
<dbReference type="RefSeq" id="WP_091959538.1">
    <property type="nucleotide sequence ID" value="NZ_FOLH01000001.1"/>
</dbReference>
<evidence type="ECO:0000256" key="6">
    <source>
        <dbReference type="ARBA" id="ARBA00022833"/>
    </source>
</evidence>
<dbReference type="SUPFAM" id="SSF51261">
    <property type="entry name" value="Duplicated hybrid motif"/>
    <property type="match status" value="1"/>
</dbReference>
<dbReference type="PANTHER" id="PTHR21666">
    <property type="entry name" value="PEPTIDASE-RELATED"/>
    <property type="match status" value="1"/>
</dbReference>
<dbReference type="GO" id="GO:0030313">
    <property type="term" value="C:cell envelope"/>
    <property type="evidence" value="ECO:0007669"/>
    <property type="project" value="UniProtKB-SubCell"/>
</dbReference>
<evidence type="ECO:0000256" key="2">
    <source>
        <dbReference type="ARBA" id="ARBA00004196"/>
    </source>
</evidence>
<dbReference type="Proteomes" id="UP000199058">
    <property type="component" value="Unassembled WGS sequence"/>
</dbReference>
<evidence type="ECO:0000259" key="10">
    <source>
        <dbReference type="Pfam" id="PF04225"/>
    </source>
</evidence>
<dbReference type="InterPro" id="IPR050570">
    <property type="entry name" value="Cell_wall_metabolism_enzyme"/>
</dbReference>
<protein>
    <submittedName>
        <fullName evidence="12">Murein DD-endopeptidase</fullName>
    </submittedName>
</protein>
<dbReference type="InterPro" id="IPR007340">
    <property type="entry name" value="LysM_Opacity-associatedA"/>
</dbReference>
<gene>
    <name evidence="12" type="ORF">SAMN05660443_0833</name>
</gene>
<evidence type="ECO:0000256" key="1">
    <source>
        <dbReference type="ARBA" id="ARBA00001947"/>
    </source>
</evidence>
<dbReference type="GO" id="GO:0006508">
    <property type="term" value="P:proteolysis"/>
    <property type="evidence" value="ECO:0007669"/>
    <property type="project" value="UniProtKB-KW"/>
</dbReference>
<dbReference type="Pfam" id="PF19425">
    <property type="entry name" value="Csd3_N2"/>
    <property type="match status" value="1"/>
</dbReference>
<evidence type="ECO:0000259" key="9">
    <source>
        <dbReference type="Pfam" id="PF01551"/>
    </source>
</evidence>
<evidence type="ECO:0000256" key="5">
    <source>
        <dbReference type="ARBA" id="ARBA00022801"/>
    </source>
</evidence>
<comment type="cofactor">
    <cofactor evidence="1">
        <name>Zn(2+)</name>
        <dbReference type="ChEBI" id="CHEBI:29105"/>
    </cofactor>
</comment>
<evidence type="ECO:0000256" key="8">
    <source>
        <dbReference type="SAM" id="Phobius"/>
    </source>
</evidence>
<evidence type="ECO:0000256" key="3">
    <source>
        <dbReference type="ARBA" id="ARBA00022670"/>
    </source>
</evidence>
<dbReference type="CDD" id="cd12797">
    <property type="entry name" value="M23_peptidase"/>
    <property type="match status" value="1"/>
</dbReference>
<dbReference type="GO" id="GO:0004222">
    <property type="term" value="F:metalloendopeptidase activity"/>
    <property type="evidence" value="ECO:0007669"/>
    <property type="project" value="TreeGrafter"/>
</dbReference>
<dbReference type="EMBL" id="FOLH01000001">
    <property type="protein sequence ID" value="SFB90270.1"/>
    <property type="molecule type" value="Genomic_DNA"/>
</dbReference>
<evidence type="ECO:0000256" key="4">
    <source>
        <dbReference type="ARBA" id="ARBA00022723"/>
    </source>
</evidence>
<dbReference type="InterPro" id="IPR045834">
    <property type="entry name" value="Csd3_N2"/>
</dbReference>
<dbReference type="AlphaFoldDB" id="A0A1I1EZB9"/>
<comment type="subcellular location">
    <subcellularLocation>
        <location evidence="2">Cell envelope</location>
    </subcellularLocation>
</comment>
<dbReference type="InterPro" id="IPR011055">
    <property type="entry name" value="Dup_hybrid_motif"/>
</dbReference>
<evidence type="ECO:0000313" key="13">
    <source>
        <dbReference type="Proteomes" id="UP000199058"/>
    </source>
</evidence>
<dbReference type="PANTHER" id="PTHR21666:SF292">
    <property type="entry name" value="MUREIN DD-ENDOPEPTIDASE MEPM"/>
    <property type="match status" value="1"/>
</dbReference>
<keyword evidence="7" id="KW-0482">Metalloprotease</keyword>
<feature type="domain" description="Opacity-associated protein A LysM-like" evidence="10">
    <location>
        <begin position="71"/>
        <end position="149"/>
    </location>
</feature>
<feature type="domain" description="M23ase beta-sheet core" evidence="9">
    <location>
        <begin position="295"/>
        <end position="388"/>
    </location>
</feature>
<feature type="domain" description="Csd3-like second N-terminal" evidence="11">
    <location>
        <begin position="165"/>
        <end position="282"/>
    </location>
</feature>